<accession>A2Q1J5</accession>
<keyword evidence="1" id="KW-0251">Elongation factor</keyword>
<dbReference type="InterPro" id="IPR009000">
    <property type="entry name" value="Transl_B-barrel_sf"/>
</dbReference>
<dbReference type="PANTHER" id="PTHR43636">
    <property type="entry name" value="ELONGATION FACTOR G, MITOCHONDRIAL"/>
    <property type="match status" value="1"/>
</dbReference>
<proteinExistence type="predicted"/>
<name>A2Q1J5_MEDTR</name>
<protein>
    <submittedName>
        <fullName evidence="3">Translation factor</fullName>
    </submittedName>
</protein>
<dbReference type="PANTHER" id="PTHR43636:SF2">
    <property type="entry name" value="ELONGATION FACTOR G, MITOCHONDRIAL"/>
    <property type="match status" value="1"/>
</dbReference>
<reference evidence="3" key="2">
    <citation type="submission" date="2007-03" db="EMBL/GenBank/DDBJ databases">
        <authorList>
            <consortium name="The International Medicago Genome Annotation Group"/>
        </authorList>
    </citation>
    <scope>NUCLEOTIDE SEQUENCE</scope>
</reference>
<dbReference type="SUPFAM" id="SSF50447">
    <property type="entry name" value="Translation proteins"/>
    <property type="match status" value="1"/>
</dbReference>
<dbReference type="GO" id="GO:0003746">
    <property type="term" value="F:translation elongation factor activity"/>
    <property type="evidence" value="ECO:0007669"/>
    <property type="project" value="UniProtKB-KW"/>
</dbReference>
<evidence type="ECO:0000313" key="3">
    <source>
        <dbReference type="EMBL" id="ABN05812.1"/>
    </source>
</evidence>
<evidence type="ECO:0000256" key="1">
    <source>
        <dbReference type="ARBA" id="ARBA00022768"/>
    </source>
</evidence>
<sequence>MGLQLLLDGVLNYLPCPIEASNYALDQYKREEKVRRLLGRHNERAYCDVDWTSDIDSTRSPFGAFLCLGPNISFKALATSKVVSLLHELQFPISTPIIYCDAHITFALSLVLTRNLTLHTLVASAFTLKKYSGHMTYLRIYEGVLRKGDFITDVDTSRKFEVRGLFGLYNDEVILEAHVGEMVGVIHSEPDNFKYTNGLRRYTTTSINVSESFSKDSGVQEKVNSQQNARV</sequence>
<keyword evidence="2" id="KW-0648">Protein biosynthesis</keyword>
<organism evidence="3">
    <name type="scientific">Medicago truncatula</name>
    <name type="common">Barrel medic</name>
    <name type="synonym">Medicago tribuloides</name>
    <dbReference type="NCBI Taxonomy" id="3880"/>
    <lineage>
        <taxon>Eukaryota</taxon>
        <taxon>Viridiplantae</taxon>
        <taxon>Streptophyta</taxon>
        <taxon>Embryophyta</taxon>
        <taxon>Tracheophyta</taxon>
        <taxon>Spermatophyta</taxon>
        <taxon>Magnoliopsida</taxon>
        <taxon>eudicotyledons</taxon>
        <taxon>Gunneridae</taxon>
        <taxon>Pentapetalae</taxon>
        <taxon>rosids</taxon>
        <taxon>fabids</taxon>
        <taxon>Fabales</taxon>
        <taxon>Fabaceae</taxon>
        <taxon>Papilionoideae</taxon>
        <taxon>50 kb inversion clade</taxon>
        <taxon>NPAAA clade</taxon>
        <taxon>Hologalegina</taxon>
        <taxon>IRL clade</taxon>
        <taxon>Trifolieae</taxon>
        <taxon>Medicago</taxon>
    </lineage>
</organism>
<gene>
    <name evidence="3" type="ORF">MtrDRAFT_AC148915g15v2</name>
</gene>
<dbReference type="Gene3D" id="2.40.30.10">
    <property type="entry name" value="Translation factors"/>
    <property type="match status" value="1"/>
</dbReference>
<reference evidence="3" key="1">
    <citation type="submission" date="2004-05" db="EMBL/GenBank/DDBJ databases">
        <authorList>
            <person name="Town C.D."/>
        </authorList>
    </citation>
    <scope>NUCLEOTIDE SEQUENCE</scope>
</reference>
<evidence type="ECO:0000256" key="2">
    <source>
        <dbReference type="ARBA" id="ARBA00022917"/>
    </source>
</evidence>
<dbReference type="AlphaFoldDB" id="A2Q1J5"/>
<dbReference type="EMBL" id="AC148915">
    <property type="protein sequence ID" value="ABN05812.1"/>
    <property type="molecule type" value="Genomic_DNA"/>
</dbReference>